<dbReference type="PROSITE" id="PS52016">
    <property type="entry name" value="TONB_DEPENDENT_REC_3"/>
    <property type="match status" value="1"/>
</dbReference>
<evidence type="ECO:0000256" key="2">
    <source>
        <dbReference type="ARBA" id="ARBA00022448"/>
    </source>
</evidence>
<dbReference type="InterPro" id="IPR008969">
    <property type="entry name" value="CarboxyPept-like_regulatory"/>
</dbReference>
<dbReference type="SUPFAM" id="SSF56935">
    <property type="entry name" value="Porins"/>
    <property type="match status" value="1"/>
</dbReference>
<feature type="chain" id="PRO_5020734616" evidence="10">
    <location>
        <begin position="27"/>
        <end position="996"/>
    </location>
</feature>
<protein>
    <submittedName>
        <fullName evidence="13">Outer membrane cobalamin receptor protein</fullName>
    </submittedName>
</protein>
<reference evidence="13 14" key="1">
    <citation type="submission" date="2019-05" db="EMBL/GenBank/DDBJ databases">
        <authorList>
            <consortium name="Pathogen Informatics"/>
        </authorList>
    </citation>
    <scope>NUCLEOTIDE SEQUENCE [LARGE SCALE GENOMIC DNA]</scope>
    <source>
        <strain evidence="13 14">NCTC11429</strain>
    </source>
</reference>
<evidence type="ECO:0000259" key="11">
    <source>
        <dbReference type="Pfam" id="PF00593"/>
    </source>
</evidence>
<dbReference type="GO" id="GO:0009279">
    <property type="term" value="C:cell outer membrane"/>
    <property type="evidence" value="ECO:0007669"/>
    <property type="project" value="UniProtKB-SubCell"/>
</dbReference>
<evidence type="ECO:0000259" key="12">
    <source>
        <dbReference type="Pfam" id="PF07715"/>
    </source>
</evidence>
<dbReference type="GeneID" id="78462920"/>
<keyword evidence="3 8" id="KW-1134">Transmembrane beta strand</keyword>
<dbReference type="Pfam" id="PF07715">
    <property type="entry name" value="Plug"/>
    <property type="match status" value="1"/>
</dbReference>
<proteinExistence type="inferred from homology"/>
<dbReference type="InterPro" id="IPR039426">
    <property type="entry name" value="TonB-dep_rcpt-like"/>
</dbReference>
<organism evidence="13 14">
    <name type="scientific">Sphingobacterium thalpophilum</name>
    <dbReference type="NCBI Taxonomy" id="259"/>
    <lineage>
        <taxon>Bacteria</taxon>
        <taxon>Pseudomonadati</taxon>
        <taxon>Bacteroidota</taxon>
        <taxon>Sphingobacteriia</taxon>
        <taxon>Sphingobacteriales</taxon>
        <taxon>Sphingobacteriaceae</taxon>
        <taxon>Sphingobacterium</taxon>
    </lineage>
</organism>
<evidence type="ECO:0000256" key="1">
    <source>
        <dbReference type="ARBA" id="ARBA00004571"/>
    </source>
</evidence>
<dbReference type="InterPro" id="IPR037066">
    <property type="entry name" value="Plug_dom_sf"/>
</dbReference>
<evidence type="ECO:0000256" key="7">
    <source>
        <dbReference type="ARBA" id="ARBA00023237"/>
    </source>
</evidence>
<dbReference type="NCBIfam" id="TIGR04057">
    <property type="entry name" value="SusC_RagA_signa"/>
    <property type="match status" value="1"/>
</dbReference>
<keyword evidence="6 8" id="KW-0472">Membrane</keyword>
<evidence type="ECO:0000256" key="8">
    <source>
        <dbReference type="PROSITE-ProRule" id="PRU01360"/>
    </source>
</evidence>
<dbReference type="KEGG" id="stha:NCTC11429_02197"/>
<evidence type="ECO:0000256" key="3">
    <source>
        <dbReference type="ARBA" id="ARBA00022452"/>
    </source>
</evidence>
<evidence type="ECO:0000256" key="10">
    <source>
        <dbReference type="SAM" id="SignalP"/>
    </source>
</evidence>
<evidence type="ECO:0000313" key="13">
    <source>
        <dbReference type="EMBL" id="VTR39522.1"/>
    </source>
</evidence>
<keyword evidence="10" id="KW-0732">Signal</keyword>
<dbReference type="InterPro" id="IPR012910">
    <property type="entry name" value="Plug_dom"/>
</dbReference>
<feature type="signal peptide" evidence="10">
    <location>
        <begin position="1"/>
        <end position="26"/>
    </location>
</feature>
<dbReference type="STRING" id="1123265.GCA_000686625_01061"/>
<evidence type="ECO:0000256" key="4">
    <source>
        <dbReference type="ARBA" id="ARBA00022692"/>
    </source>
</evidence>
<dbReference type="InterPro" id="IPR036942">
    <property type="entry name" value="Beta-barrel_TonB_sf"/>
</dbReference>
<comment type="subcellular location">
    <subcellularLocation>
        <location evidence="1 8">Cell outer membrane</location>
        <topology evidence="1 8">Multi-pass membrane protein</topology>
    </subcellularLocation>
</comment>
<keyword evidence="5 9" id="KW-0798">TonB box</keyword>
<sequence>MISKILGNHRLSLLSLALLMTSTHGAANANGLTFASHNVLSNKDVFQQKVTGKVQSADGPLAGATISVRGTSRSTSAGTDGSFSIEAKNGDVLVVNSIGYKGQEVTVTSPVININLVLDDEALDEVVVTGYSRQKKTEVSASVVSIDQKTLKDVKSPNVSTLLQSKIAGVDVVSGSGRPGSNANIRVRGRNSINSNISPLWVVDGVIMHGTPNINPNDIETVSVLKDAAATTQYGSRGASGVIVVTTKRALKPGEHLFAFNLSSGAAKFNPGKFKVMNSQQMWDLYQSFNNQEAIPNNVTSDVLKTNYDWLANGTQSGAINDFSANYLGKTEETSIYASGNYYDEKGSVKGYDYNRLTGRLNIEHKLTKNLTFKPRINASYTSYEDRQHSLYDMYLNMPWDTPFNADGSLINPKVGDVLWYGRDNNNYLYDLQYNYGEGQTFDIQSNLDFSLKISDRFTFESMNSLAYYNQTTMSYTDPKSNSGLENKGSVSQFADKRITRFFNQMLKYKENFGKHEVSALAAYEYSDYVYTSVGASGKGISGGSTIVDNAANFLSQSGTKNDYAFQSGLVQVNYKYDERYNFQGSYRLDGASRFGADNRYGGFFAVSGAWNIYKENFFNVDQINLLRLRASYGEVGNTPTSLYASYSLYGLNGQYNGAPAAIPNQYNNRNVSWEKSRDVNLGLELGLFNRIDLTVDAYNKNTDGLLSYVKFPATAGWDGYWYNIGSINNKGLELAVNARVLDPQSPLQWNIGANWAANKNRIKNLKDGVDVPAGNKRYSEGRDIDSWYMRHWAGVNQNNGAPLWEVVNPETGEVSTTSDYNKATLQFVGTSTPKYQGGINTSFLYKGISLTATFSYLNGAYAYNGGRELFDSDGAYPSYNQMILADGWSRWSPTNANATHPIASYNNNSASNKTSSRYLEDASFFRLRNVTLAYDFNPQLLSKLKLKSVNVFIAADNLWLSTKFTGLDPEAALFGDSTSQYPSPKRVTAGVNFTF</sequence>
<dbReference type="Gene3D" id="2.40.170.20">
    <property type="entry name" value="TonB-dependent receptor, beta-barrel domain"/>
    <property type="match status" value="1"/>
</dbReference>
<dbReference type="InterPro" id="IPR023996">
    <property type="entry name" value="TonB-dep_OMP_SusC/RagA"/>
</dbReference>
<dbReference type="Pfam" id="PF00593">
    <property type="entry name" value="TonB_dep_Rec_b-barrel"/>
    <property type="match status" value="1"/>
</dbReference>
<keyword evidence="7 8" id="KW-0998">Cell outer membrane</keyword>
<dbReference type="SUPFAM" id="SSF49464">
    <property type="entry name" value="Carboxypeptidase regulatory domain-like"/>
    <property type="match status" value="1"/>
</dbReference>
<evidence type="ECO:0000313" key="14">
    <source>
        <dbReference type="Proteomes" id="UP000308196"/>
    </source>
</evidence>
<dbReference type="EMBL" id="LR590484">
    <property type="protein sequence ID" value="VTR39522.1"/>
    <property type="molecule type" value="Genomic_DNA"/>
</dbReference>
<dbReference type="InterPro" id="IPR000531">
    <property type="entry name" value="Beta-barrel_TonB"/>
</dbReference>
<keyword evidence="13" id="KW-0675">Receptor</keyword>
<gene>
    <name evidence="13" type="ORF">NCTC11429_02197</name>
</gene>
<dbReference type="Proteomes" id="UP000308196">
    <property type="component" value="Chromosome"/>
</dbReference>
<evidence type="ECO:0000256" key="6">
    <source>
        <dbReference type="ARBA" id="ARBA00023136"/>
    </source>
</evidence>
<keyword evidence="4 8" id="KW-0812">Transmembrane</keyword>
<feature type="domain" description="TonB-dependent receptor plug" evidence="12">
    <location>
        <begin position="136"/>
        <end position="242"/>
    </location>
</feature>
<evidence type="ECO:0000256" key="9">
    <source>
        <dbReference type="RuleBase" id="RU003357"/>
    </source>
</evidence>
<keyword evidence="2 8" id="KW-0813">Transport</keyword>
<comment type="similarity">
    <text evidence="8 9">Belongs to the TonB-dependent receptor family.</text>
</comment>
<dbReference type="InterPro" id="IPR023997">
    <property type="entry name" value="TonB-dep_OMP_SusC/RagA_CS"/>
</dbReference>
<accession>A0A4U9V3X7</accession>
<feature type="domain" description="TonB-dependent receptor-like beta-barrel" evidence="11">
    <location>
        <begin position="391"/>
        <end position="959"/>
    </location>
</feature>
<evidence type="ECO:0000256" key="5">
    <source>
        <dbReference type="ARBA" id="ARBA00023077"/>
    </source>
</evidence>
<dbReference type="Gene3D" id="2.170.130.10">
    <property type="entry name" value="TonB-dependent receptor, plug domain"/>
    <property type="match status" value="1"/>
</dbReference>
<dbReference type="AlphaFoldDB" id="A0A4U9V3X7"/>
<dbReference type="NCBIfam" id="TIGR04056">
    <property type="entry name" value="OMP_RagA_SusC"/>
    <property type="match status" value="1"/>
</dbReference>
<dbReference type="Pfam" id="PF13715">
    <property type="entry name" value="CarbopepD_reg_2"/>
    <property type="match status" value="1"/>
</dbReference>
<name>A0A4U9V3X7_9SPHI</name>
<dbReference type="RefSeq" id="WP_197734464.1">
    <property type="nucleotide sequence ID" value="NZ_LR590484.1"/>
</dbReference>
<dbReference type="Gene3D" id="2.60.40.1120">
    <property type="entry name" value="Carboxypeptidase-like, regulatory domain"/>
    <property type="match status" value="1"/>
</dbReference>